<dbReference type="Proteomes" id="UP001597459">
    <property type="component" value="Unassembled WGS sequence"/>
</dbReference>
<dbReference type="RefSeq" id="WP_378297920.1">
    <property type="nucleotide sequence ID" value="NZ_JBHULX010000001.1"/>
</dbReference>
<dbReference type="Pfam" id="PF11738">
    <property type="entry name" value="DUF3298"/>
    <property type="match status" value="1"/>
</dbReference>
<protein>
    <submittedName>
        <fullName evidence="2">DUF3298 domain-containing protein</fullName>
    </submittedName>
</protein>
<accession>A0ABW5N4F3</accession>
<dbReference type="Gene3D" id="3.90.640.20">
    <property type="entry name" value="Heat-shock cognate protein, ATPase"/>
    <property type="match status" value="1"/>
</dbReference>
<organism evidence="2 3">
    <name type="scientific">Aquimarina hainanensis</name>
    <dbReference type="NCBI Taxonomy" id="1578017"/>
    <lineage>
        <taxon>Bacteria</taxon>
        <taxon>Pseudomonadati</taxon>
        <taxon>Bacteroidota</taxon>
        <taxon>Flavobacteriia</taxon>
        <taxon>Flavobacteriales</taxon>
        <taxon>Flavobacteriaceae</taxon>
        <taxon>Aquimarina</taxon>
    </lineage>
</organism>
<dbReference type="Gene3D" id="3.30.565.40">
    <property type="entry name" value="Fervidobacterium nodosum Rt17-B1 like"/>
    <property type="match status" value="1"/>
</dbReference>
<evidence type="ECO:0000313" key="2">
    <source>
        <dbReference type="EMBL" id="MFD2589488.1"/>
    </source>
</evidence>
<dbReference type="EMBL" id="JBHULX010000001">
    <property type="protein sequence ID" value="MFD2589488.1"/>
    <property type="molecule type" value="Genomic_DNA"/>
</dbReference>
<gene>
    <name evidence="2" type="ORF">ACFSTE_01505</name>
</gene>
<evidence type="ECO:0000259" key="1">
    <source>
        <dbReference type="Pfam" id="PF11738"/>
    </source>
</evidence>
<feature type="domain" description="DUF3298" evidence="1">
    <location>
        <begin position="203"/>
        <end position="280"/>
    </location>
</feature>
<dbReference type="InterPro" id="IPR037126">
    <property type="entry name" value="PdaC/RsiV-like_sf"/>
</dbReference>
<keyword evidence="3" id="KW-1185">Reference proteome</keyword>
<comment type="caution">
    <text evidence="2">The sequence shown here is derived from an EMBL/GenBank/DDBJ whole genome shotgun (WGS) entry which is preliminary data.</text>
</comment>
<proteinExistence type="predicted"/>
<dbReference type="InterPro" id="IPR021729">
    <property type="entry name" value="DUF3298"/>
</dbReference>
<evidence type="ECO:0000313" key="3">
    <source>
        <dbReference type="Proteomes" id="UP001597459"/>
    </source>
</evidence>
<name>A0ABW5N4F3_9FLAO</name>
<sequence length="295" mass="34440">MKHTIFFFTFLCIFSCKKKTPEKSPVLTSPVIETAETSDSLAIKTQEVFSEKDMNSQKEKLRSLKKQHLFNIKDDKLSLQKMLLSKAFFKETDQYILDYKYPYLHEKEHPSFSIFNKRIERDYLNISKVENEILENKNRSCDSLLPSTSKDKRILDYKAYFSKNNTISILVYKENYYAGAANSSYMFECLNFDTDNAAFITHSDFFKKDTDKELFTTINKTIKETISSGEMYYDCWSLSQGDFDLYKNNFIIAEDSILFYFDDCVICPSYTGTYSITIPIQKIAHLITPSFSSLL</sequence>
<reference evidence="3" key="1">
    <citation type="journal article" date="2019" name="Int. J. Syst. Evol. Microbiol.">
        <title>The Global Catalogue of Microorganisms (GCM) 10K type strain sequencing project: providing services to taxonomists for standard genome sequencing and annotation.</title>
        <authorList>
            <consortium name="The Broad Institute Genomics Platform"/>
            <consortium name="The Broad Institute Genome Sequencing Center for Infectious Disease"/>
            <person name="Wu L."/>
            <person name="Ma J."/>
        </authorList>
    </citation>
    <scope>NUCLEOTIDE SEQUENCE [LARGE SCALE GENOMIC DNA]</scope>
    <source>
        <strain evidence="3">KCTC 42423</strain>
    </source>
</reference>